<evidence type="ECO:0000259" key="9">
    <source>
        <dbReference type="PROSITE" id="PS51294"/>
    </source>
</evidence>
<dbReference type="Pfam" id="PF01535">
    <property type="entry name" value="PPR"/>
    <property type="match status" value="1"/>
</dbReference>
<feature type="repeat" description="PPR" evidence="7">
    <location>
        <begin position="318"/>
        <end position="352"/>
    </location>
</feature>
<gene>
    <name evidence="10" type="ORF">NC653_021614</name>
</gene>
<comment type="caution">
    <text evidence="10">The sequence shown here is derived from an EMBL/GenBank/DDBJ whole genome shotgun (WGS) entry which is preliminary data.</text>
</comment>
<dbReference type="FunFam" id="1.10.10.60:FF:000174">
    <property type="entry name" value="MYB-related transcription factor"/>
    <property type="match status" value="1"/>
</dbReference>
<dbReference type="NCBIfam" id="TIGR00756">
    <property type="entry name" value="PPR"/>
    <property type="match status" value="1"/>
</dbReference>
<dbReference type="EMBL" id="JAQIZT010000008">
    <property type="protein sequence ID" value="KAJ6988744.1"/>
    <property type="molecule type" value="Genomic_DNA"/>
</dbReference>
<feature type="domain" description="HTH myb-type" evidence="9">
    <location>
        <begin position="22"/>
        <end position="74"/>
    </location>
</feature>
<dbReference type="PANTHER" id="PTHR45675">
    <property type="entry name" value="MYB TRANSCRIPTION FACTOR-RELATED-RELATED"/>
    <property type="match status" value="1"/>
</dbReference>
<evidence type="ECO:0000256" key="2">
    <source>
        <dbReference type="ARBA" id="ARBA00022737"/>
    </source>
</evidence>
<feature type="domain" description="Myb-like" evidence="8">
    <location>
        <begin position="71"/>
        <end position="121"/>
    </location>
</feature>
<evidence type="ECO:0000313" key="10">
    <source>
        <dbReference type="EMBL" id="KAJ6988744.1"/>
    </source>
</evidence>
<dbReference type="GO" id="GO:0043565">
    <property type="term" value="F:sequence-specific DNA binding"/>
    <property type="evidence" value="ECO:0007669"/>
    <property type="project" value="InterPro"/>
</dbReference>
<keyword evidence="3" id="KW-0805">Transcription regulation</keyword>
<feature type="domain" description="Myb-like" evidence="8">
    <location>
        <begin position="18"/>
        <end position="70"/>
    </location>
</feature>
<dbReference type="PROSITE" id="PS51375">
    <property type="entry name" value="PPR"/>
    <property type="match status" value="1"/>
</dbReference>
<dbReference type="SMART" id="SM00717">
    <property type="entry name" value="SANT"/>
    <property type="match status" value="2"/>
</dbReference>
<evidence type="ECO:0000259" key="8">
    <source>
        <dbReference type="PROSITE" id="PS50090"/>
    </source>
</evidence>
<sequence length="432" mass="49242">MSWGVMAGQLAWGTGLIEEGWRKGPWTAEEDRLLIEHVRLHGDGRWSSVARLAGLKRNGKSCRLRWVNYLRPDLKRGQITPHEESIIVELHARWGNRWSTIARSLPGRTDNEIKNYWRTHFKKKAKLSPDNSDKARTRLLKRQQFQQQQQLQRLQQQTQHQQPLQINQLDMRKIMSLLDENEDQAPSTPQMRQEMAPHAIYSNTTEEHGFLYYNMFNVNASVPEASNEDILWDGLWNLDDLHGNLGVACATSKASMQNLVPSSNEKALYLELITTLCRGVLLDDYTLATISKVCGEIGDLNSGKLIHGKIFKIGFVLDFIVPNSLMSMYSKCGEFGECLKLFDEMPERNVGAWNVIISGYADSGDLNFYKDMSDFVKDMQIEGLKPDVITVSSHLSLRDGDMAKKRASCNKVDVGRRVFDSMKGGNVYTWTV</sequence>
<keyword evidence="4" id="KW-0238">DNA-binding</keyword>
<dbReference type="Gene3D" id="1.10.10.60">
    <property type="entry name" value="Homeodomain-like"/>
    <property type="match status" value="2"/>
</dbReference>
<evidence type="ECO:0000256" key="7">
    <source>
        <dbReference type="PROSITE-ProRule" id="PRU00708"/>
    </source>
</evidence>
<dbReference type="Proteomes" id="UP001164929">
    <property type="component" value="Chromosome 8"/>
</dbReference>
<dbReference type="InterPro" id="IPR001005">
    <property type="entry name" value="SANT/Myb"/>
</dbReference>
<accession>A0AAD6MND8</accession>
<comment type="subcellular location">
    <subcellularLocation>
        <location evidence="1">Nucleus</location>
    </subcellularLocation>
</comment>
<dbReference type="FunFam" id="1.10.10.60:FF:000011">
    <property type="entry name" value="Myb transcription factor"/>
    <property type="match status" value="1"/>
</dbReference>
<evidence type="ECO:0000256" key="1">
    <source>
        <dbReference type="ARBA" id="ARBA00004123"/>
    </source>
</evidence>
<evidence type="ECO:0000256" key="4">
    <source>
        <dbReference type="ARBA" id="ARBA00023125"/>
    </source>
</evidence>
<reference evidence="10" key="1">
    <citation type="journal article" date="2023" name="Mol. Ecol. Resour.">
        <title>Chromosome-level genome assembly of a triploid poplar Populus alba 'Berolinensis'.</title>
        <authorList>
            <person name="Chen S."/>
            <person name="Yu Y."/>
            <person name="Wang X."/>
            <person name="Wang S."/>
            <person name="Zhang T."/>
            <person name="Zhou Y."/>
            <person name="He R."/>
            <person name="Meng N."/>
            <person name="Wang Y."/>
            <person name="Liu W."/>
            <person name="Liu Z."/>
            <person name="Liu J."/>
            <person name="Guo Q."/>
            <person name="Huang H."/>
            <person name="Sederoff R.R."/>
            <person name="Wang G."/>
            <person name="Qu G."/>
            <person name="Chen S."/>
        </authorList>
    </citation>
    <scope>NUCLEOTIDE SEQUENCE</scope>
    <source>
        <strain evidence="10">SC-2020</strain>
    </source>
</reference>
<dbReference type="InterPro" id="IPR002885">
    <property type="entry name" value="PPR_rpt"/>
</dbReference>
<dbReference type="InterPro" id="IPR044676">
    <property type="entry name" value="EOBI/EOBII-like_plant"/>
</dbReference>
<evidence type="ECO:0000256" key="6">
    <source>
        <dbReference type="ARBA" id="ARBA00023242"/>
    </source>
</evidence>
<evidence type="ECO:0000313" key="11">
    <source>
        <dbReference type="Proteomes" id="UP001164929"/>
    </source>
</evidence>
<evidence type="ECO:0000256" key="5">
    <source>
        <dbReference type="ARBA" id="ARBA00023163"/>
    </source>
</evidence>
<evidence type="ECO:0000256" key="3">
    <source>
        <dbReference type="ARBA" id="ARBA00023015"/>
    </source>
</evidence>
<dbReference type="Pfam" id="PF00249">
    <property type="entry name" value="Myb_DNA-binding"/>
    <property type="match status" value="2"/>
</dbReference>
<organism evidence="10 11">
    <name type="scientific">Populus alba x Populus x berolinensis</name>
    <dbReference type="NCBI Taxonomy" id="444605"/>
    <lineage>
        <taxon>Eukaryota</taxon>
        <taxon>Viridiplantae</taxon>
        <taxon>Streptophyta</taxon>
        <taxon>Embryophyta</taxon>
        <taxon>Tracheophyta</taxon>
        <taxon>Spermatophyta</taxon>
        <taxon>Magnoliopsida</taxon>
        <taxon>eudicotyledons</taxon>
        <taxon>Gunneridae</taxon>
        <taxon>Pentapetalae</taxon>
        <taxon>rosids</taxon>
        <taxon>fabids</taxon>
        <taxon>Malpighiales</taxon>
        <taxon>Salicaceae</taxon>
        <taxon>Saliceae</taxon>
        <taxon>Populus</taxon>
    </lineage>
</organism>
<dbReference type="AlphaFoldDB" id="A0AAD6MND8"/>
<dbReference type="GO" id="GO:0005634">
    <property type="term" value="C:nucleus"/>
    <property type="evidence" value="ECO:0007669"/>
    <property type="project" value="UniProtKB-SubCell"/>
</dbReference>
<protein>
    <submittedName>
        <fullName evidence="10">Uncharacterized protein</fullName>
    </submittedName>
</protein>
<keyword evidence="11" id="KW-1185">Reference proteome</keyword>
<dbReference type="InterPro" id="IPR011990">
    <property type="entry name" value="TPR-like_helical_dom_sf"/>
</dbReference>
<dbReference type="SUPFAM" id="SSF46689">
    <property type="entry name" value="Homeodomain-like"/>
    <property type="match status" value="1"/>
</dbReference>
<dbReference type="PANTHER" id="PTHR45675:SF97">
    <property type="entry name" value="MYB DOMAIN PROTEIN 79"/>
    <property type="match status" value="1"/>
</dbReference>
<feature type="domain" description="HTH myb-type" evidence="9">
    <location>
        <begin position="75"/>
        <end position="125"/>
    </location>
</feature>
<keyword evidence="5" id="KW-0804">Transcription</keyword>
<dbReference type="InterPro" id="IPR009057">
    <property type="entry name" value="Homeodomain-like_sf"/>
</dbReference>
<dbReference type="Gene3D" id="1.25.40.10">
    <property type="entry name" value="Tetratricopeptide repeat domain"/>
    <property type="match status" value="1"/>
</dbReference>
<name>A0AAD6MND8_9ROSI</name>
<dbReference type="PROSITE" id="PS51294">
    <property type="entry name" value="HTH_MYB"/>
    <property type="match status" value="2"/>
</dbReference>
<keyword evidence="2" id="KW-0677">Repeat</keyword>
<dbReference type="GO" id="GO:0003700">
    <property type="term" value="F:DNA-binding transcription factor activity"/>
    <property type="evidence" value="ECO:0007669"/>
    <property type="project" value="InterPro"/>
</dbReference>
<dbReference type="PROSITE" id="PS50090">
    <property type="entry name" value="MYB_LIKE"/>
    <property type="match status" value="2"/>
</dbReference>
<dbReference type="CDD" id="cd00167">
    <property type="entry name" value="SANT"/>
    <property type="match status" value="2"/>
</dbReference>
<proteinExistence type="predicted"/>
<dbReference type="InterPro" id="IPR017930">
    <property type="entry name" value="Myb_dom"/>
</dbReference>
<keyword evidence="6" id="KW-0539">Nucleus</keyword>